<evidence type="ECO:0000256" key="2">
    <source>
        <dbReference type="ARBA" id="ARBA00022723"/>
    </source>
</evidence>
<organism evidence="5 6">
    <name type="scientific">Aquimarina litoralis</name>
    <dbReference type="NCBI Taxonomy" id="584605"/>
    <lineage>
        <taxon>Bacteria</taxon>
        <taxon>Pseudomonadati</taxon>
        <taxon>Bacteroidota</taxon>
        <taxon>Flavobacteriia</taxon>
        <taxon>Flavobacteriales</taxon>
        <taxon>Flavobacteriaceae</taxon>
        <taxon>Aquimarina</taxon>
    </lineage>
</organism>
<gene>
    <name evidence="5" type="primary">speB</name>
    <name evidence="5" type="ORF">GCM10009430_41310</name>
</gene>
<evidence type="ECO:0000256" key="1">
    <source>
        <dbReference type="ARBA" id="ARBA00009227"/>
    </source>
</evidence>
<dbReference type="InterPro" id="IPR023696">
    <property type="entry name" value="Ureohydrolase_dom_sf"/>
</dbReference>
<dbReference type="NCBIfam" id="TIGR01230">
    <property type="entry name" value="agmatinase"/>
    <property type="match status" value="1"/>
</dbReference>
<dbReference type="CDD" id="cd11593">
    <property type="entry name" value="Agmatinase-like_2"/>
    <property type="match status" value="1"/>
</dbReference>
<accession>A0ABP3UE91</accession>
<dbReference type="PANTHER" id="PTHR11358">
    <property type="entry name" value="ARGINASE/AGMATINASE"/>
    <property type="match status" value="1"/>
</dbReference>
<dbReference type="PROSITE" id="PS01053">
    <property type="entry name" value="ARGINASE_1"/>
    <property type="match status" value="1"/>
</dbReference>
<dbReference type="PROSITE" id="PS51409">
    <property type="entry name" value="ARGINASE_2"/>
    <property type="match status" value="1"/>
</dbReference>
<dbReference type="Gene3D" id="3.40.800.10">
    <property type="entry name" value="Ureohydrolase domain"/>
    <property type="match status" value="1"/>
</dbReference>
<sequence>MKTSNTYAGISEKFAGYEKSRIVLVPVPYDGTSTWGKGADKGPEAFLEASENMELYDIETDSEVYTKGICLLEPITENDTPESMVEAVYNTTKNNIKRNKFVTLFGGEHSISIGAIRAFDECFNNLTVLQIDAHADLRKEYNGSKYNHACAMYEANEKTNLIQVGIRSMDASENLVMNDDQVFFAHEMANDDYWMDNAIELMTDNVYITFDLDAFDPSILPATGTPEPGGLFWYETLEFLRKVFAEKNVVGFDIVELCPNETSKPSDFAAAKLYYKMLSYKFEDTEDTIDEDEDVKDNETVKKFKSSYEEYDEK</sequence>
<keyword evidence="3 4" id="KW-0378">Hydrolase</keyword>
<dbReference type="InterPro" id="IPR005925">
    <property type="entry name" value="Agmatinase-rel"/>
</dbReference>
<dbReference type="PANTHER" id="PTHR11358:SF26">
    <property type="entry name" value="GUANIDINO ACID HYDROLASE, MITOCHONDRIAL"/>
    <property type="match status" value="1"/>
</dbReference>
<dbReference type="InterPro" id="IPR006035">
    <property type="entry name" value="Ureohydrolase"/>
</dbReference>
<dbReference type="Pfam" id="PF00491">
    <property type="entry name" value="Arginase"/>
    <property type="match status" value="1"/>
</dbReference>
<keyword evidence="2" id="KW-0479">Metal-binding</keyword>
<comment type="similarity">
    <text evidence="1">Belongs to the arginase family. Agmatinase subfamily.</text>
</comment>
<evidence type="ECO:0000256" key="3">
    <source>
        <dbReference type="ARBA" id="ARBA00022801"/>
    </source>
</evidence>
<dbReference type="Proteomes" id="UP001501758">
    <property type="component" value="Unassembled WGS sequence"/>
</dbReference>
<comment type="caution">
    <text evidence="5">The sequence shown here is derived from an EMBL/GenBank/DDBJ whole genome shotgun (WGS) entry which is preliminary data.</text>
</comment>
<dbReference type="PIRSF" id="PIRSF036979">
    <property type="entry name" value="Arginase"/>
    <property type="match status" value="1"/>
</dbReference>
<dbReference type="RefSeq" id="WP_343914141.1">
    <property type="nucleotide sequence ID" value="NZ_BAAAGE010000004.1"/>
</dbReference>
<evidence type="ECO:0000256" key="4">
    <source>
        <dbReference type="RuleBase" id="RU003684"/>
    </source>
</evidence>
<name>A0ABP3UE91_9FLAO</name>
<evidence type="ECO:0000313" key="6">
    <source>
        <dbReference type="Proteomes" id="UP001501758"/>
    </source>
</evidence>
<protein>
    <submittedName>
        <fullName evidence="5">Agmatinase</fullName>
    </submittedName>
</protein>
<dbReference type="SUPFAM" id="SSF52768">
    <property type="entry name" value="Arginase/deacetylase"/>
    <property type="match status" value="1"/>
</dbReference>
<proteinExistence type="inferred from homology"/>
<keyword evidence="6" id="KW-1185">Reference proteome</keyword>
<dbReference type="InterPro" id="IPR020855">
    <property type="entry name" value="Ureohydrolase_Mn_BS"/>
</dbReference>
<dbReference type="EMBL" id="BAAAGE010000004">
    <property type="protein sequence ID" value="GAA0730244.1"/>
    <property type="molecule type" value="Genomic_DNA"/>
</dbReference>
<reference evidence="6" key="1">
    <citation type="journal article" date="2019" name="Int. J. Syst. Evol. Microbiol.">
        <title>The Global Catalogue of Microorganisms (GCM) 10K type strain sequencing project: providing services to taxonomists for standard genome sequencing and annotation.</title>
        <authorList>
            <consortium name="The Broad Institute Genomics Platform"/>
            <consortium name="The Broad Institute Genome Sequencing Center for Infectious Disease"/>
            <person name="Wu L."/>
            <person name="Ma J."/>
        </authorList>
    </citation>
    <scope>NUCLEOTIDE SEQUENCE [LARGE SCALE GENOMIC DNA]</scope>
    <source>
        <strain evidence="6">JCM 15974</strain>
    </source>
</reference>
<evidence type="ECO:0000313" key="5">
    <source>
        <dbReference type="EMBL" id="GAA0730244.1"/>
    </source>
</evidence>